<accession>A0A383F4B5</accession>
<name>A0A383F4B5_9ZZZZ</name>
<gene>
    <name evidence="2" type="ORF">METZ01_LOCUS516675</name>
</gene>
<feature type="region of interest" description="Disordered" evidence="1">
    <location>
        <begin position="1"/>
        <end position="31"/>
    </location>
</feature>
<proteinExistence type="predicted"/>
<evidence type="ECO:0000256" key="1">
    <source>
        <dbReference type="SAM" id="MobiDB-lite"/>
    </source>
</evidence>
<protein>
    <submittedName>
        <fullName evidence="2">Uncharacterized protein</fullName>
    </submittedName>
</protein>
<organism evidence="2">
    <name type="scientific">marine metagenome</name>
    <dbReference type="NCBI Taxonomy" id="408172"/>
    <lineage>
        <taxon>unclassified sequences</taxon>
        <taxon>metagenomes</taxon>
        <taxon>ecological metagenomes</taxon>
    </lineage>
</organism>
<sequence>MLPLTPVLAARDDSNQATETPEVSSAVCQVV</sequence>
<evidence type="ECO:0000313" key="2">
    <source>
        <dbReference type="EMBL" id="SVE63821.1"/>
    </source>
</evidence>
<dbReference type="EMBL" id="UINC01231332">
    <property type="protein sequence ID" value="SVE63821.1"/>
    <property type="molecule type" value="Genomic_DNA"/>
</dbReference>
<reference evidence="2" key="1">
    <citation type="submission" date="2018-05" db="EMBL/GenBank/DDBJ databases">
        <authorList>
            <person name="Lanie J.A."/>
            <person name="Ng W.-L."/>
            <person name="Kazmierczak K.M."/>
            <person name="Andrzejewski T.M."/>
            <person name="Davidsen T.M."/>
            <person name="Wayne K.J."/>
            <person name="Tettelin H."/>
            <person name="Glass J.I."/>
            <person name="Rusch D."/>
            <person name="Podicherti R."/>
            <person name="Tsui H.-C.T."/>
            <person name="Winkler M.E."/>
        </authorList>
    </citation>
    <scope>NUCLEOTIDE SEQUENCE</scope>
</reference>
<feature type="compositionally biased region" description="Polar residues" evidence="1">
    <location>
        <begin position="15"/>
        <end position="31"/>
    </location>
</feature>
<dbReference type="AlphaFoldDB" id="A0A383F4B5"/>